<comment type="caution">
    <text evidence="2">The sequence shown here is derived from an EMBL/GenBank/DDBJ whole genome shotgun (WGS) entry which is preliminary data.</text>
</comment>
<evidence type="ECO:0000313" key="3">
    <source>
        <dbReference type="Proteomes" id="UP000298327"/>
    </source>
</evidence>
<dbReference type="EMBL" id="SEOQ01000067">
    <property type="protein sequence ID" value="TFY71084.1"/>
    <property type="molecule type" value="Genomic_DNA"/>
</dbReference>
<evidence type="ECO:0000256" key="1">
    <source>
        <dbReference type="SAM" id="MobiDB-lite"/>
    </source>
</evidence>
<proteinExistence type="predicted"/>
<sequence>MPAERHQHPSSLRNAHMEARTPGWMFQEPEWGAEASLSNPPVQSFMQSSDTHLQSKNEAPYPDIDKTPNNWVKMVEDTKQQLMDISEELKREDAELPQRIAAFSRNVDELQAMSQLQIRELDQIRKVLTHREAVGAEEWHINEGIQQGQKNAYQVNRYEQLPDGYTPGVQDLGRQTIDNTYGEGSRDHRQGVRQAGNGTASAAYPYPYPY</sequence>
<gene>
    <name evidence="2" type="ORF">EVG20_g1924</name>
</gene>
<name>A0A4Y9Z9E7_9AGAM</name>
<feature type="compositionally biased region" description="Polar residues" evidence="1">
    <location>
        <begin position="36"/>
        <end position="57"/>
    </location>
</feature>
<dbReference type="Proteomes" id="UP000298327">
    <property type="component" value="Unassembled WGS sequence"/>
</dbReference>
<feature type="region of interest" description="Disordered" evidence="1">
    <location>
        <begin position="1"/>
        <end position="20"/>
    </location>
</feature>
<evidence type="ECO:0000313" key="2">
    <source>
        <dbReference type="EMBL" id="TFY71084.1"/>
    </source>
</evidence>
<accession>A0A4Y9Z9E7</accession>
<keyword evidence="3" id="KW-1185">Reference proteome</keyword>
<organism evidence="2 3">
    <name type="scientific">Dentipellis fragilis</name>
    <dbReference type="NCBI Taxonomy" id="205917"/>
    <lineage>
        <taxon>Eukaryota</taxon>
        <taxon>Fungi</taxon>
        <taxon>Dikarya</taxon>
        <taxon>Basidiomycota</taxon>
        <taxon>Agaricomycotina</taxon>
        <taxon>Agaricomycetes</taxon>
        <taxon>Russulales</taxon>
        <taxon>Hericiaceae</taxon>
        <taxon>Dentipellis</taxon>
    </lineage>
</organism>
<feature type="region of interest" description="Disordered" evidence="1">
    <location>
        <begin position="35"/>
        <end position="68"/>
    </location>
</feature>
<feature type="region of interest" description="Disordered" evidence="1">
    <location>
        <begin position="161"/>
        <end position="210"/>
    </location>
</feature>
<dbReference type="AlphaFoldDB" id="A0A4Y9Z9E7"/>
<reference evidence="2 3" key="1">
    <citation type="submission" date="2019-02" db="EMBL/GenBank/DDBJ databases">
        <title>Genome sequencing of the rare red list fungi Dentipellis fragilis.</title>
        <authorList>
            <person name="Buettner E."/>
            <person name="Kellner H."/>
        </authorList>
    </citation>
    <scope>NUCLEOTIDE SEQUENCE [LARGE SCALE GENOMIC DNA]</scope>
    <source>
        <strain evidence="2 3">DSM 105465</strain>
    </source>
</reference>
<protein>
    <submittedName>
        <fullName evidence="2">Uncharacterized protein</fullName>
    </submittedName>
</protein>